<evidence type="ECO:0000259" key="2">
    <source>
        <dbReference type="Pfam" id="PF00534"/>
    </source>
</evidence>
<dbReference type="GO" id="GO:0016757">
    <property type="term" value="F:glycosyltransferase activity"/>
    <property type="evidence" value="ECO:0007669"/>
    <property type="project" value="UniProtKB-KW"/>
</dbReference>
<dbReference type="PANTHER" id="PTHR46401:SF2">
    <property type="entry name" value="GLYCOSYLTRANSFERASE WBBK-RELATED"/>
    <property type="match status" value="1"/>
</dbReference>
<dbReference type="GO" id="GO:0009103">
    <property type="term" value="P:lipopolysaccharide biosynthetic process"/>
    <property type="evidence" value="ECO:0007669"/>
    <property type="project" value="TreeGrafter"/>
</dbReference>
<dbReference type="KEGG" id="hdi:HDIA_3454"/>
<dbReference type="Proteomes" id="UP000223606">
    <property type="component" value="Chromosome 1"/>
</dbReference>
<dbReference type="InterPro" id="IPR001296">
    <property type="entry name" value="Glyco_trans_1"/>
</dbReference>
<proteinExistence type="predicted"/>
<dbReference type="OrthoDB" id="9807414at2"/>
<keyword evidence="4" id="KW-1185">Reference proteome</keyword>
<dbReference type="EMBL" id="LT960614">
    <property type="protein sequence ID" value="SON56995.1"/>
    <property type="molecule type" value="Genomic_DNA"/>
</dbReference>
<accession>A0A2C9DBL2</accession>
<evidence type="ECO:0000313" key="3">
    <source>
        <dbReference type="EMBL" id="SON56995.1"/>
    </source>
</evidence>
<dbReference type="CDD" id="cd03801">
    <property type="entry name" value="GT4_PimA-like"/>
    <property type="match status" value="1"/>
</dbReference>
<keyword evidence="3" id="KW-0328">Glycosyltransferase</keyword>
<dbReference type="EC" id="2.4.-.-" evidence="3"/>
<organism evidence="3 4">
    <name type="scientific">Hartmannibacter diazotrophicus</name>
    <dbReference type="NCBI Taxonomy" id="1482074"/>
    <lineage>
        <taxon>Bacteria</taxon>
        <taxon>Pseudomonadati</taxon>
        <taxon>Pseudomonadota</taxon>
        <taxon>Alphaproteobacteria</taxon>
        <taxon>Hyphomicrobiales</taxon>
        <taxon>Pleomorphomonadaceae</taxon>
        <taxon>Hartmannibacter</taxon>
    </lineage>
</organism>
<dbReference type="SUPFAM" id="SSF53756">
    <property type="entry name" value="UDP-Glycosyltransferase/glycogen phosphorylase"/>
    <property type="match status" value="1"/>
</dbReference>
<evidence type="ECO:0000256" key="1">
    <source>
        <dbReference type="ARBA" id="ARBA00022679"/>
    </source>
</evidence>
<sequence>MTGAAGMRSGPRIHCLLHPKERFSASGAGAFALNIVQTVRVSRYREAITVFGIPTDKPFEGVAFQPVRMNRWHRLFGRNMGFARAYLDAVRKAPPDMIEVFNRPLIALWLARKLRQVPVTVYIGNDPFTVKGAREAGERRRLMASLNRVYCVSEFVRGRFIEGLDAADAARVFVIHSGMPHEGDFPAKKAKEVVFVGRVVPEKGVLEFTEALAEVLPRHPDWSATLIGASWFEGTSELSDFEKAVAKAASSCDRIHAIGFRPNEEVMQHLARAAISAVPSNCEDAFPRTAVEALSAGCALIASRRGGLAEIGEHRARFVDAVTKDDLAAALEDLIGDDEKREALRRRAWNDFPFTLEAVTKTWDDLRADILRAR</sequence>
<keyword evidence="3" id="KW-0946">Virion</keyword>
<protein>
    <submittedName>
        <fullName evidence="3">Spore coat protein SA</fullName>
        <ecNumber evidence="3">2.4.-.-</ecNumber>
    </submittedName>
</protein>
<dbReference type="Gene3D" id="3.40.50.2000">
    <property type="entry name" value="Glycogen Phosphorylase B"/>
    <property type="match status" value="2"/>
</dbReference>
<dbReference type="AlphaFoldDB" id="A0A2C9DBL2"/>
<dbReference type="Pfam" id="PF00534">
    <property type="entry name" value="Glycos_transf_1"/>
    <property type="match status" value="1"/>
</dbReference>
<gene>
    <name evidence="3" type="primary">cotSA_2</name>
    <name evidence="3" type="ORF">HDIA_3454</name>
</gene>
<dbReference type="PANTHER" id="PTHR46401">
    <property type="entry name" value="GLYCOSYLTRANSFERASE WBBK-RELATED"/>
    <property type="match status" value="1"/>
</dbReference>
<reference evidence="4" key="1">
    <citation type="submission" date="2017-09" db="EMBL/GenBank/DDBJ databases">
        <title>Genome sequence of Nannocystis excedens DSM 71.</title>
        <authorList>
            <person name="Blom J."/>
        </authorList>
    </citation>
    <scope>NUCLEOTIDE SEQUENCE [LARGE SCALE GENOMIC DNA]</scope>
    <source>
        <strain evidence="4">type strain: E19</strain>
    </source>
</reference>
<keyword evidence="3" id="KW-0167">Capsid protein</keyword>
<evidence type="ECO:0000313" key="4">
    <source>
        <dbReference type="Proteomes" id="UP000223606"/>
    </source>
</evidence>
<keyword evidence="1 3" id="KW-0808">Transferase</keyword>
<name>A0A2C9DBL2_9HYPH</name>
<feature type="domain" description="Glycosyl transferase family 1" evidence="2">
    <location>
        <begin position="187"/>
        <end position="348"/>
    </location>
</feature>